<keyword evidence="2" id="KW-0813">Transport</keyword>
<evidence type="ECO:0000256" key="5">
    <source>
        <dbReference type="ARBA" id="ARBA00022989"/>
    </source>
</evidence>
<reference evidence="9 10" key="1">
    <citation type="submission" date="2024-02" db="EMBL/GenBank/DDBJ databases">
        <authorList>
            <person name="Chen Y."/>
            <person name="Shah S."/>
            <person name="Dougan E. K."/>
            <person name="Thang M."/>
            <person name="Chan C."/>
        </authorList>
    </citation>
    <scope>NUCLEOTIDE SEQUENCE [LARGE SCALE GENOMIC DNA]</scope>
</reference>
<keyword evidence="3" id="KW-1003">Cell membrane</keyword>
<evidence type="ECO:0000313" key="9">
    <source>
        <dbReference type="EMBL" id="CAK9062086.1"/>
    </source>
</evidence>
<evidence type="ECO:0000256" key="3">
    <source>
        <dbReference type="ARBA" id="ARBA00022475"/>
    </source>
</evidence>
<protein>
    <submittedName>
        <fullName evidence="9">Outer membrane lipoprotein Blc (Protein Vlp)</fullName>
    </submittedName>
</protein>
<dbReference type="Pfam" id="PF01235">
    <property type="entry name" value="Na_Ala_symp"/>
    <property type="match status" value="1"/>
</dbReference>
<feature type="non-terminal residue" evidence="9">
    <location>
        <position position="285"/>
    </location>
</feature>
<keyword evidence="4 7" id="KW-0812">Transmembrane</keyword>
<feature type="transmembrane region" description="Helical" evidence="7">
    <location>
        <begin position="13"/>
        <end position="33"/>
    </location>
</feature>
<dbReference type="Pfam" id="PF08212">
    <property type="entry name" value="Lipocalin_2"/>
    <property type="match status" value="1"/>
</dbReference>
<evidence type="ECO:0000256" key="1">
    <source>
        <dbReference type="ARBA" id="ARBA00004651"/>
    </source>
</evidence>
<comment type="subcellular location">
    <subcellularLocation>
        <location evidence="1">Cell membrane</location>
        <topology evidence="1">Multi-pass membrane protein</topology>
    </subcellularLocation>
</comment>
<keyword evidence="6 7" id="KW-0472">Membrane</keyword>
<keyword evidence="9" id="KW-0449">Lipoprotein</keyword>
<evidence type="ECO:0000256" key="2">
    <source>
        <dbReference type="ARBA" id="ARBA00022448"/>
    </source>
</evidence>
<gene>
    <name evidence="9" type="ORF">SCF082_LOCUS32418</name>
</gene>
<dbReference type="PANTHER" id="PTHR10612">
    <property type="entry name" value="APOLIPOPROTEIN D"/>
    <property type="match status" value="1"/>
</dbReference>
<keyword evidence="10" id="KW-1185">Reference proteome</keyword>
<feature type="transmembrane region" description="Helical" evidence="7">
    <location>
        <begin position="53"/>
        <end position="72"/>
    </location>
</feature>
<dbReference type="InterPro" id="IPR047202">
    <property type="entry name" value="Lipocalin_Blc-like_dom"/>
</dbReference>
<dbReference type="InterPro" id="IPR000566">
    <property type="entry name" value="Lipocln_cytosolic_FA-bd_dom"/>
</dbReference>
<feature type="domain" description="Lipocalin/cytosolic fatty-acid binding" evidence="8">
    <location>
        <begin position="135"/>
        <end position="274"/>
    </location>
</feature>
<dbReference type="PRINTS" id="PR01171">
    <property type="entry name" value="BCTLIPOCALIN"/>
</dbReference>
<evidence type="ECO:0000256" key="4">
    <source>
        <dbReference type="ARBA" id="ARBA00022692"/>
    </source>
</evidence>
<feature type="transmembrane region" description="Helical" evidence="7">
    <location>
        <begin position="78"/>
        <end position="96"/>
    </location>
</feature>
<accession>A0ABP0NEK4</accession>
<dbReference type="Gene3D" id="2.40.128.20">
    <property type="match status" value="1"/>
</dbReference>
<evidence type="ECO:0000256" key="6">
    <source>
        <dbReference type="ARBA" id="ARBA00023136"/>
    </source>
</evidence>
<proteinExistence type="predicted"/>
<keyword evidence="5 7" id="KW-1133">Transmembrane helix</keyword>
<name>A0ABP0NEK4_9DINO</name>
<sequence length="285" mass="31658">MAFNAAVPDLGKLAVTLSLLFFSFSSVVGWSYYGDRGTNYLFGERAVGIYKRVFCLLLPLGAVMELELIWALCDIANGLMAVPNLIAILLLSPVVVRLTREYFERQRQALVAGACLLLAGCLGMPEQVQPVTGFDQERYLGTWYEIARLDHSFERGLSHVRAEYGVRDDGGISVLNTGYDAEAGEWSQAEGKAYFVEGEDTAHLKVSFFGPFYGSYVLFELDDDYQYAFISGNSHDYLWFLSRTPTVPDALYQRFVEQASARGFDVSELVRVVQEPGAPCPDADA</sequence>
<comment type="caution">
    <text evidence="9">The sequence shown here is derived from an EMBL/GenBank/DDBJ whole genome shotgun (WGS) entry which is preliminary data.</text>
</comment>
<dbReference type="PROSITE" id="PS00213">
    <property type="entry name" value="LIPOCALIN"/>
    <property type="match status" value="1"/>
</dbReference>
<dbReference type="CDD" id="cd19438">
    <property type="entry name" value="lipocalin_Blc-like"/>
    <property type="match status" value="1"/>
</dbReference>
<dbReference type="InterPro" id="IPR022272">
    <property type="entry name" value="Lipocalin_CS"/>
</dbReference>
<dbReference type="EMBL" id="CAXAMM010028050">
    <property type="protein sequence ID" value="CAK9062086.1"/>
    <property type="molecule type" value="Genomic_DNA"/>
</dbReference>
<evidence type="ECO:0000256" key="7">
    <source>
        <dbReference type="SAM" id="Phobius"/>
    </source>
</evidence>
<dbReference type="SUPFAM" id="SSF50814">
    <property type="entry name" value="Lipocalins"/>
    <property type="match status" value="1"/>
</dbReference>
<evidence type="ECO:0000313" key="10">
    <source>
        <dbReference type="Proteomes" id="UP001642464"/>
    </source>
</evidence>
<dbReference type="InterPro" id="IPR002446">
    <property type="entry name" value="Lipocalin_bac"/>
</dbReference>
<evidence type="ECO:0000259" key="8">
    <source>
        <dbReference type="Pfam" id="PF08212"/>
    </source>
</evidence>
<dbReference type="PANTHER" id="PTHR10612:SF34">
    <property type="entry name" value="APOLIPOPROTEIN D"/>
    <property type="match status" value="1"/>
</dbReference>
<dbReference type="Proteomes" id="UP001642464">
    <property type="component" value="Unassembled WGS sequence"/>
</dbReference>
<dbReference type="InterPro" id="IPR012674">
    <property type="entry name" value="Calycin"/>
</dbReference>
<dbReference type="InterPro" id="IPR001463">
    <property type="entry name" value="Na/Ala_symport"/>
</dbReference>
<organism evidence="9 10">
    <name type="scientific">Durusdinium trenchii</name>
    <dbReference type="NCBI Taxonomy" id="1381693"/>
    <lineage>
        <taxon>Eukaryota</taxon>
        <taxon>Sar</taxon>
        <taxon>Alveolata</taxon>
        <taxon>Dinophyceae</taxon>
        <taxon>Suessiales</taxon>
        <taxon>Symbiodiniaceae</taxon>
        <taxon>Durusdinium</taxon>
    </lineage>
</organism>